<protein>
    <recommendedName>
        <fullName evidence="1">Aminoglycoside phosphotransferase domain-containing protein</fullName>
    </recommendedName>
</protein>
<accession>A0A919CJL0</accession>
<evidence type="ECO:0000313" key="2">
    <source>
        <dbReference type="EMBL" id="GHD30851.1"/>
    </source>
</evidence>
<reference evidence="2" key="2">
    <citation type="submission" date="2020-09" db="EMBL/GenBank/DDBJ databases">
        <authorList>
            <person name="Sun Q."/>
            <person name="Kim S."/>
        </authorList>
    </citation>
    <scope>NUCLEOTIDE SEQUENCE</scope>
    <source>
        <strain evidence="2">KCTC 23430</strain>
    </source>
</reference>
<dbReference type="EMBL" id="BMYM01000001">
    <property type="protein sequence ID" value="GHD30851.1"/>
    <property type="molecule type" value="Genomic_DNA"/>
</dbReference>
<dbReference type="AlphaFoldDB" id="A0A919CJL0"/>
<comment type="caution">
    <text evidence="2">The sequence shown here is derived from an EMBL/GenBank/DDBJ whole genome shotgun (WGS) entry which is preliminary data.</text>
</comment>
<dbReference type="RefSeq" id="WP_189476424.1">
    <property type="nucleotide sequence ID" value="NZ_BMYM01000001.1"/>
</dbReference>
<feature type="domain" description="Aminoglycoside phosphotransferase" evidence="1">
    <location>
        <begin position="55"/>
        <end position="250"/>
    </location>
</feature>
<reference evidence="2" key="1">
    <citation type="journal article" date="2014" name="Int. J. Syst. Evol. Microbiol.">
        <title>Complete genome sequence of Corynebacterium casei LMG S-19264T (=DSM 44701T), isolated from a smear-ripened cheese.</title>
        <authorList>
            <consortium name="US DOE Joint Genome Institute (JGI-PGF)"/>
            <person name="Walter F."/>
            <person name="Albersmeier A."/>
            <person name="Kalinowski J."/>
            <person name="Ruckert C."/>
        </authorList>
    </citation>
    <scope>NUCLEOTIDE SEQUENCE</scope>
    <source>
        <strain evidence="2">KCTC 23430</strain>
    </source>
</reference>
<name>A0A919CJL0_9GAMM</name>
<keyword evidence="3" id="KW-1185">Reference proteome</keyword>
<organism evidence="2 3">
    <name type="scientific">Parahalioglobus pacificus</name>
    <dbReference type="NCBI Taxonomy" id="930806"/>
    <lineage>
        <taxon>Bacteria</taxon>
        <taxon>Pseudomonadati</taxon>
        <taxon>Pseudomonadota</taxon>
        <taxon>Gammaproteobacteria</taxon>
        <taxon>Cellvibrionales</taxon>
        <taxon>Halieaceae</taxon>
        <taxon>Parahalioglobus</taxon>
    </lineage>
</organism>
<evidence type="ECO:0000313" key="3">
    <source>
        <dbReference type="Proteomes" id="UP000644693"/>
    </source>
</evidence>
<proteinExistence type="predicted"/>
<dbReference type="Proteomes" id="UP000644693">
    <property type="component" value="Unassembled WGS sequence"/>
</dbReference>
<dbReference type="InterPro" id="IPR011009">
    <property type="entry name" value="Kinase-like_dom_sf"/>
</dbReference>
<gene>
    <name evidence="2" type="ORF">GCM10007053_13060</name>
</gene>
<dbReference type="SUPFAM" id="SSF56112">
    <property type="entry name" value="Protein kinase-like (PK-like)"/>
    <property type="match status" value="1"/>
</dbReference>
<evidence type="ECO:0000259" key="1">
    <source>
        <dbReference type="Pfam" id="PF01636"/>
    </source>
</evidence>
<dbReference type="Pfam" id="PF01636">
    <property type="entry name" value="APH"/>
    <property type="match status" value="1"/>
</dbReference>
<dbReference type="Gene3D" id="3.90.1200.10">
    <property type="match status" value="1"/>
</dbReference>
<sequence length="471" mass="53316">MSNTQTVQAGENAAFDAASRSGITDWVRANLDGEVTAITRLERWRPQWKVDFTVDGESRAVLFRGNRPIAGANDLRFEMEVMQVLHANGIKVPRIYGWVDEPIAFVMDWVDTDDRAPGMLHTAIDNPSSMSDERWQAMLNYMTDLAAVHAVPVDQFAVVKRLSNPPEGEKQVALHATEFMYRLGSQMGKIDPVFEFLQHWLRRNVPEGRDKVSFIAGDAGQFMSAGTEVLALLDFEIANLGDTHWDLACFRGRHPYENMGDIPALYREYARVTGETVDLRAVGYHTVNFLQLSGIGAQFFREAWAQGANWIEGAMEYGSITRRAYEAIAELQSIPLDYDLRLPEPVDKPWEVSGLEKLMADITRLPTSDAFEEWERELLHAIPDFLLSYSRYRDWFERETRRDLEQVLNQSFEDLASADAAAMTAIAQEQGSDIEWVQALHKRALRFSMIVAGANPDTGNPLFHRLDPILG</sequence>
<dbReference type="InterPro" id="IPR002575">
    <property type="entry name" value="Aminoglycoside_PTrfase"/>
</dbReference>